<dbReference type="EMBL" id="JAUDFV010000064">
    <property type="protein sequence ID" value="KAL2735158.1"/>
    <property type="molecule type" value="Genomic_DNA"/>
</dbReference>
<protein>
    <submittedName>
        <fullName evidence="1">Uncharacterized protein</fullName>
    </submittedName>
</protein>
<dbReference type="AlphaFoldDB" id="A0ABD2BQV4"/>
<reference evidence="1 2" key="1">
    <citation type="journal article" date="2024" name="Ann. Entomol. Soc. Am.">
        <title>Genomic analyses of the southern and eastern yellowjacket wasps (Hymenoptera: Vespidae) reveal evolutionary signatures of social life.</title>
        <authorList>
            <person name="Catto M.A."/>
            <person name="Caine P.B."/>
            <person name="Orr S.E."/>
            <person name="Hunt B.G."/>
            <person name="Goodisman M.A.D."/>
        </authorList>
    </citation>
    <scope>NUCLEOTIDE SEQUENCE [LARGE SCALE GENOMIC DNA]</scope>
    <source>
        <strain evidence="1">233</strain>
        <tissue evidence="1">Head and thorax</tissue>
    </source>
</reference>
<sequence>MDNRDKQEEKIKKRTADKSPVDHLRGVAYVYVTCAHSYVPRKEFFRNSSKLLDIRDEVGRWSSNHKESTYQRALISNSKMSICGPADFKRILKIKIS</sequence>
<name>A0ABD2BQV4_VESSQ</name>
<accession>A0ABD2BQV4</accession>
<gene>
    <name evidence="1" type="ORF">V1478_002798</name>
</gene>
<organism evidence="1 2">
    <name type="scientific">Vespula squamosa</name>
    <name type="common">Southern yellow jacket</name>
    <name type="synonym">Wasp</name>
    <dbReference type="NCBI Taxonomy" id="30214"/>
    <lineage>
        <taxon>Eukaryota</taxon>
        <taxon>Metazoa</taxon>
        <taxon>Ecdysozoa</taxon>
        <taxon>Arthropoda</taxon>
        <taxon>Hexapoda</taxon>
        <taxon>Insecta</taxon>
        <taxon>Pterygota</taxon>
        <taxon>Neoptera</taxon>
        <taxon>Endopterygota</taxon>
        <taxon>Hymenoptera</taxon>
        <taxon>Apocrita</taxon>
        <taxon>Aculeata</taxon>
        <taxon>Vespoidea</taxon>
        <taxon>Vespidae</taxon>
        <taxon>Vespinae</taxon>
        <taxon>Vespula</taxon>
    </lineage>
</organism>
<dbReference type="Proteomes" id="UP001607302">
    <property type="component" value="Unassembled WGS sequence"/>
</dbReference>
<comment type="caution">
    <text evidence="1">The sequence shown here is derived from an EMBL/GenBank/DDBJ whole genome shotgun (WGS) entry which is preliminary data.</text>
</comment>
<evidence type="ECO:0000313" key="1">
    <source>
        <dbReference type="EMBL" id="KAL2735158.1"/>
    </source>
</evidence>
<keyword evidence="2" id="KW-1185">Reference proteome</keyword>
<proteinExistence type="predicted"/>
<evidence type="ECO:0000313" key="2">
    <source>
        <dbReference type="Proteomes" id="UP001607302"/>
    </source>
</evidence>